<dbReference type="Pfam" id="PF01968">
    <property type="entry name" value="Hydantoinase_A"/>
    <property type="match status" value="1"/>
</dbReference>
<dbReference type="InterPro" id="IPR049517">
    <property type="entry name" value="ACX-like_C"/>
</dbReference>
<proteinExistence type="predicted"/>
<dbReference type="InterPro" id="IPR002821">
    <property type="entry name" value="Hydantoinase_A"/>
</dbReference>
<feature type="domain" description="Hydantoinase/oxoprolinase N-terminal" evidence="2">
    <location>
        <begin position="5"/>
        <end position="178"/>
    </location>
</feature>
<dbReference type="SUPFAM" id="SSF53067">
    <property type="entry name" value="Actin-like ATPase domain"/>
    <property type="match status" value="1"/>
</dbReference>
<dbReference type="InterPro" id="IPR045079">
    <property type="entry name" value="Oxoprolinase-like"/>
</dbReference>
<dbReference type="Proteomes" id="UP001500227">
    <property type="component" value="Unassembled WGS sequence"/>
</dbReference>
<sequence>MRHIRVAVDVGGTFTDICVMDEHTGAITIEKTSSTTNPIEGILNAVDKVGADLSRVSLFSHGTTVATNALITRRLPRTAMICTEGFRDVIEIRRANKEDLWDIYKDVAPPHVPRRDRLTVTERIDAQGLVVTPLDKEQARQVARILKRRGVEAIAVCFMNAYMNPENERAMRAILQEVLPEVPVSISSEVMPEIFEHERFSTTVMNAALSPVVVSYTKQLGQELKRRGYESDLLLLHSGGGVMTTDAVEQYSARLAGSGIAAGAIASRHIAMLCGFKNSIGLDMGGTSTDVSLAYDGQSRITNDWFIEFGYPIRFSSIEVLTIGAGGGSLAWRDEVGSLRNGPQSAGANPGPACYGNGNTQPTNTDANVVLGRLGTRLAGGQVTLQPELAFEAVQAGVAMPFGLSVQEAAQAIIDVANANMADAVRLLSISRGYDPRDFALVSFGGAGALHGVAIARELSIPAVIVPPNPGVASALGCLLVNVQHDFSESYIKEASEVDIQELEAAFTRLEQTAIEHLAHEGVAHEQMVLERTIDMMYQGQWRSLAIPAPRPVTDLTELIAIFNQEHLREYNYKREDAPVSLFRLNLKAVGLVPQAQLPEHEPTGRIPEPIYQRQVWFSDVGAVETPVYHRSDLPAGLVLDGPAVIEQLDSTVVVPPQSRAEIDTYLNIIIRL</sequence>
<protein>
    <submittedName>
        <fullName evidence="4">Hydantoinase/oxoprolinase family protein</fullName>
    </submittedName>
</protein>
<evidence type="ECO:0000259" key="2">
    <source>
        <dbReference type="Pfam" id="PF05378"/>
    </source>
</evidence>
<evidence type="ECO:0000259" key="3">
    <source>
        <dbReference type="Pfam" id="PF19278"/>
    </source>
</evidence>
<dbReference type="RefSeq" id="WP_345369194.1">
    <property type="nucleotide sequence ID" value="NZ_BAABKD010000002.1"/>
</dbReference>
<dbReference type="EMBL" id="BAABKD010000002">
    <property type="protein sequence ID" value="GAA5085225.1"/>
    <property type="molecule type" value="Genomic_DNA"/>
</dbReference>
<dbReference type="PANTHER" id="PTHR11365">
    <property type="entry name" value="5-OXOPROLINASE RELATED"/>
    <property type="match status" value="1"/>
</dbReference>
<evidence type="ECO:0000259" key="1">
    <source>
        <dbReference type="Pfam" id="PF01968"/>
    </source>
</evidence>
<dbReference type="InterPro" id="IPR043129">
    <property type="entry name" value="ATPase_NBD"/>
</dbReference>
<accession>A0ABP9LTV0</accession>
<dbReference type="InterPro" id="IPR008040">
    <property type="entry name" value="Hydant_A_N"/>
</dbReference>
<evidence type="ECO:0000313" key="5">
    <source>
        <dbReference type="Proteomes" id="UP001500227"/>
    </source>
</evidence>
<reference evidence="5" key="1">
    <citation type="journal article" date="2019" name="Int. J. Syst. Evol. Microbiol.">
        <title>The Global Catalogue of Microorganisms (GCM) 10K type strain sequencing project: providing services to taxonomists for standard genome sequencing and annotation.</title>
        <authorList>
            <consortium name="The Broad Institute Genomics Platform"/>
            <consortium name="The Broad Institute Genome Sequencing Center for Infectious Disease"/>
            <person name="Wu L."/>
            <person name="Ma J."/>
        </authorList>
    </citation>
    <scope>NUCLEOTIDE SEQUENCE [LARGE SCALE GENOMIC DNA]</scope>
    <source>
        <strain evidence="5">JCM 18423</strain>
    </source>
</reference>
<organism evidence="4 5">
    <name type="scientific">Paenalcaligenes hermetiae</name>
    <dbReference type="NCBI Taxonomy" id="1157987"/>
    <lineage>
        <taxon>Bacteria</taxon>
        <taxon>Pseudomonadati</taxon>
        <taxon>Pseudomonadota</taxon>
        <taxon>Betaproteobacteria</taxon>
        <taxon>Burkholderiales</taxon>
        <taxon>Alcaligenaceae</taxon>
        <taxon>Paenalcaligenes</taxon>
    </lineage>
</organism>
<keyword evidence="5" id="KW-1185">Reference proteome</keyword>
<name>A0ABP9LTV0_9BURK</name>
<feature type="domain" description="Acetophenone carboxylase-like C-terminal" evidence="3">
    <location>
        <begin position="499"/>
        <end position="666"/>
    </location>
</feature>
<dbReference type="PANTHER" id="PTHR11365:SF23">
    <property type="entry name" value="HYPOTHETICAL 5-OXOPROLINASE (EUROFUNG)-RELATED"/>
    <property type="match status" value="1"/>
</dbReference>
<gene>
    <name evidence="4" type="ORF">GCM10023337_03700</name>
</gene>
<feature type="domain" description="Hydantoinase A/oxoprolinase" evidence="1">
    <location>
        <begin position="199"/>
        <end position="485"/>
    </location>
</feature>
<dbReference type="Pfam" id="PF05378">
    <property type="entry name" value="Hydant_A_N"/>
    <property type="match status" value="1"/>
</dbReference>
<dbReference type="Pfam" id="PF19278">
    <property type="entry name" value="Hydant_A_C"/>
    <property type="match status" value="1"/>
</dbReference>
<comment type="caution">
    <text evidence="4">The sequence shown here is derived from an EMBL/GenBank/DDBJ whole genome shotgun (WGS) entry which is preliminary data.</text>
</comment>
<evidence type="ECO:0000313" key="4">
    <source>
        <dbReference type="EMBL" id="GAA5085225.1"/>
    </source>
</evidence>